<evidence type="ECO:0000256" key="2">
    <source>
        <dbReference type="ARBA" id="ARBA00022989"/>
    </source>
</evidence>
<keyword evidence="3 4" id="KW-0472">Membrane</keyword>
<reference evidence="7 8" key="2">
    <citation type="submission" date="2018-11" db="EMBL/GenBank/DDBJ databases">
        <title>Genomic Encyclopedia of Type Strains, Phase IV (KMG-IV): sequencing the most valuable type-strain genomes for metagenomic binning, comparative biology and taxonomic classification.</title>
        <authorList>
            <person name="Goeker M."/>
        </authorList>
    </citation>
    <scope>NUCLEOTIDE SEQUENCE [LARGE SCALE GENOMIC DNA]</scope>
    <source>
        <strain evidence="7 8">DSM 27783</strain>
    </source>
</reference>
<feature type="transmembrane region" description="Helical" evidence="4">
    <location>
        <begin position="106"/>
        <end position="130"/>
    </location>
</feature>
<dbReference type="RefSeq" id="WP_123351906.1">
    <property type="nucleotide sequence ID" value="NZ_CP027432.2"/>
</dbReference>
<reference evidence="9" key="1">
    <citation type="submission" date="2018-03" db="EMBL/GenBank/DDBJ databases">
        <title>A comparative analysis of the Nautiliaceae.</title>
        <authorList>
            <person name="Grosche A."/>
            <person name="Smedile F."/>
            <person name="Vetriani C."/>
        </authorList>
    </citation>
    <scope>NUCLEOTIDE SEQUENCE [LARGE SCALE GENOMIC DNA]</scope>
    <source>
        <strain evidence="9">TB6</strain>
    </source>
</reference>
<feature type="domain" description="Major facilitator superfamily (MFS) profile" evidence="5">
    <location>
        <begin position="8"/>
        <end position="402"/>
    </location>
</feature>
<feature type="transmembrane region" description="Helical" evidence="4">
    <location>
        <begin position="263"/>
        <end position="283"/>
    </location>
</feature>
<dbReference type="PANTHER" id="PTHR23526:SF1">
    <property type="entry name" value="MAJOR FACILITATOR SUPERFAMILY MFS_1"/>
    <property type="match status" value="1"/>
</dbReference>
<dbReference type="Proteomes" id="UP000272781">
    <property type="component" value="Unassembled WGS sequence"/>
</dbReference>
<dbReference type="EMBL" id="CP027432">
    <property type="protein sequence ID" value="QCI28279.1"/>
    <property type="molecule type" value="Genomic_DNA"/>
</dbReference>
<feature type="transmembrane region" description="Helical" evidence="4">
    <location>
        <begin position="232"/>
        <end position="251"/>
    </location>
</feature>
<feature type="transmembrane region" description="Helical" evidence="4">
    <location>
        <begin position="12"/>
        <end position="36"/>
    </location>
</feature>
<protein>
    <submittedName>
        <fullName evidence="7">MFS transporter</fullName>
    </submittedName>
</protein>
<sequence length="402" mass="44664">MSANYKENNLKNILHGFFLAVAMSVADPSTILPLIVHHFSESVVLVGVFASLLRGGAIAVQLFAAFYAQSYKKVMPYLKRVFLARFLSWLAIGLAILIIGDKNPTLTLIVFGIGLFIFSFSAGFGSIYFSEIIAKIFDKKERGKSMANRQFFAAIGAIISGGIAGWVLSAFEPPKSYAYLFIISSFLLGIGLYAFSTIKEPVKENVRVKEESFIKFLKNAFVFLKQDKALQIQILTILFSYSFLFAFPFVILKANQTIHLTGWLIGGFVTVQMFGALLGNLVWKKLAPKYKLIIISAFISMISAFVIALFAKNAIMYALVFFLIGFAMDGFKIAGMNLLFEIAPEDKRPIYVALQNNLTSIGLFFAIPGGFILKAFGYNVLYVFTIIMLMIGLFFATRLKAE</sequence>
<dbReference type="InterPro" id="IPR052528">
    <property type="entry name" value="Sugar_transport-like"/>
</dbReference>
<feature type="transmembrane region" description="Helical" evidence="4">
    <location>
        <begin position="80"/>
        <end position="100"/>
    </location>
</feature>
<dbReference type="AlphaFoldDB" id="A0AAJ4RDU7"/>
<accession>A0AAJ4RDU7</accession>
<evidence type="ECO:0000256" key="3">
    <source>
        <dbReference type="ARBA" id="ARBA00023136"/>
    </source>
</evidence>
<evidence type="ECO:0000256" key="1">
    <source>
        <dbReference type="ARBA" id="ARBA00022692"/>
    </source>
</evidence>
<reference evidence="6" key="3">
    <citation type="submission" date="2019-06" db="EMBL/GenBank/DDBJ databases">
        <title>A comparative analysis of the Nautiliaceae.</title>
        <authorList>
            <person name="Grosche A."/>
            <person name="Smedile F."/>
            <person name="Vetriani C."/>
        </authorList>
    </citation>
    <scope>NUCLEOTIDE SEQUENCE</scope>
    <source>
        <strain evidence="6">TB6</strain>
    </source>
</reference>
<evidence type="ECO:0000313" key="8">
    <source>
        <dbReference type="Proteomes" id="UP000272781"/>
    </source>
</evidence>
<organism evidence="7 8">
    <name type="scientific">Caminibacter pacificus</name>
    <dbReference type="NCBI Taxonomy" id="1424653"/>
    <lineage>
        <taxon>Bacteria</taxon>
        <taxon>Pseudomonadati</taxon>
        <taxon>Campylobacterota</taxon>
        <taxon>Epsilonproteobacteria</taxon>
        <taxon>Nautiliales</taxon>
        <taxon>Nautiliaceae</taxon>
        <taxon>Caminibacter</taxon>
    </lineage>
</organism>
<dbReference type="SUPFAM" id="SSF103473">
    <property type="entry name" value="MFS general substrate transporter"/>
    <property type="match status" value="1"/>
</dbReference>
<feature type="transmembrane region" description="Helical" evidence="4">
    <location>
        <begin position="151"/>
        <end position="171"/>
    </location>
</feature>
<dbReference type="Gene3D" id="1.20.1250.20">
    <property type="entry name" value="MFS general substrate transporter like domains"/>
    <property type="match status" value="1"/>
</dbReference>
<dbReference type="InterPro" id="IPR020846">
    <property type="entry name" value="MFS_dom"/>
</dbReference>
<dbReference type="InterPro" id="IPR036259">
    <property type="entry name" value="MFS_trans_sf"/>
</dbReference>
<keyword evidence="1 4" id="KW-0812">Transmembrane</keyword>
<feature type="transmembrane region" description="Helical" evidence="4">
    <location>
        <begin position="379"/>
        <end position="397"/>
    </location>
</feature>
<evidence type="ECO:0000259" key="5">
    <source>
        <dbReference type="PROSITE" id="PS50850"/>
    </source>
</evidence>
<feature type="transmembrane region" description="Helical" evidence="4">
    <location>
        <begin position="352"/>
        <end position="373"/>
    </location>
</feature>
<feature type="transmembrane region" description="Helical" evidence="4">
    <location>
        <begin position="290"/>
        <end position="311"/>
    </location>
</feature>
<evidence type="ECO:0000313" key="7">
    <source>
        <dbReference type="EMBL" id="ROR41007.1"/>
    </source>
</evidence>
<keyword evidence="9" id="KW-1185">Reference proteome</keyword>
<proteinExistence type="predicted"/>
<dbReference type="GO" id="GO:0022857">
    <property type="term" value="F:transmembrane transporter activity"/>
    <property type="evidence" value="ECO:0007669"/>
    <property type="project" value="InterPro"/>
</dbReference>
<evidence type="ECO:0000256" key="4">
    <source>
        <dbReference type="SAM" id="Phobius"/>
    </source>
</evidence>
<dbReference type="PANTHER" id="PTHR23526">
    <property type="entry name" value="INTEGRAL MEMBRANE TRANSPORT PROTEIN-RELATED"/>
    <property type="match status" value="1"/>
</dbReference>
<gene>
    <name evidence="6" type="ORF">C6V80_04695</name>
    <name evidence="7" type="ORF">EDC58_0490</name>
</gene>
<dbReference type="InterPro" id="IPR011701">
    <property type="entry name" value="MFS"/>
</dbReference>
<dbReference type="Proteomes" id="UP000298805">
    <property type="component" value="Chromosome"/>
</dbReference>
<feature type="transmembrane region" description="Helical" evidence="4">
    <location>
        <begin position="42"/>
        <end position="68"/>
    </location>
</feature>
<evidence type="ECO:0000313" key="6">
    <source>
        <dbReference type="EMBL" id="QCI28279.1"/>
    </source>
</evidence>
<name>A0AAJ4RDU7_9BACT</name>
<dbReference type="PROSITE" id="PS50850">
    <property type="entry name" value="MFS"/>
    <property type="match status" value="1"/>
</dbReference>
<feature type="transmembrane region" description="Helical" evidence="4">
    <location>
        <begin position="317"/>
        <end position="340"/>
    </location>
</feature>
<evidence type="ECO:0000313" key="9">
    <source>
        <dbReference type="Proteomes" id="UP000298805"/>
    </source>
</evidence>
<dbReference type="Pfam" id="PF07690">
    <property type="entry name" value="MFS_1"/>
    <property type="match status" value="1"/>
</dbReference>
<feature type="transmembrane region" description="Helical" evidence="4">
    <location>
        <begin position="177"/>
        <end position="195"/>
    </location>
</feature>
<keyword evidence="2 4" id="KW-1133">Transmembrane helix</keyword>
<dbReference type="EMBL" id="RJVK01000001">
    <property type="protein sequence ID" value="ROR41007.1"/>
    <property type="molecule type" value="Genomic_DNA"/>
</dbReference>